<comment type="caution">
    <text evidence="8">The sequence shown here is derived from an EMBL/GenBank/DDBJ whole genome shotgun (WGS) entry which is preliminary data.</text>
</comment>
<dbReference type="GO" id="GO:0000981">
    <property type="term" value="F:DNA-binding transcription factor activity, RNA polymerase II-specific"/>
    <property type="evidence" value="ECO:0007669"/>
    <property type="project" value="InterPro"/>
</dbReference>
<feature type="region of interest" description="Disordered" evidence="6">
    <location>
        <begin position="428"/>
        <end position="448"/>
    </location>
</feature>
<evidence type="ECO:0000256" key="1">
    <source>
        <dbReference type="ARBA" id="ARBA00004123"/>
    </source>
</evidence>
<dbReference type="PROSITE" id="PS00463">
    <property type="entry name" value="ZN2_CY6_FUNGAL_1"/>
    <property type="match status" value="1"/>
</dbReference>
<sequence length="808" mass="88448">MGSTTEADLVDADYEQDDAAGLQSRADGTGSEETPACQSCRKKKSKCSRQQPCSQCVKSGVECTYEDKRLKGGIKTGVVERLNQRIDALESMFLGQGILLQQFMDAGRSRGAAPVFPGRSDSSSEGEQHPTILRMHTDRLRQTLQSVAAGNTVLAADQQDDLGGGRPAAEAGTKRKRSFEAYAPPKRIHATASDDLCSMNPLPKEIDDALTTYFRVVHPWLPVLHPSTFMRRARDANRPDSVTMILRAVVAVAAKHVQRNDADDVSDLSEYAEACRRGVVTRAMEGNSIEAVQALLLIAFDTIGSGSSPSPWSLVSVITRKVEDLQLNAEDASRRDSFAEFFLTSPPTLQQATTWLETEERRRVFWAAFLMDRFCSIMTSLANESLVLVSTAPAISSKGIRRRLPCDGCMWESDQCVETSYFKLDDQPQVEETNAQEETSPFPPPYATKEGPNGVGGLAYTIEATESLSLVTKFNLRHSLEHADANRLSAWLTRFRQLDSRLLQWELCLTHRWRDVRVVNGYIDPNLTLAHMTHNAAIIMLHRRLAHPPPQSKAWLSGLVSAASKEACVMAAMKIDKISRRYLAVSEGIAPHQFAFCLFVAGQVLLAQASYYAVRPPDEVSSIISSLNEVSRRLSADSQADNLCPESPATKLARALAEQRDRDLPSYQAEASTSRPQQQTPFPDFYNISSAADIPSVLQHCATSPSSGISPGGIASFSGDGINPLGDNILDFAQSMLPGTRLGGWPLTASGIGGRPSGPEGTEMVVGSGARDFDFFAELRKLESRAKEYDKRPNRDGEGAQRKAVQES</sequence>
<dbReference type="Pfam" id="PF00172">
    <property type="entry name" value="Zn_clus"/>
    <property type="match status" value="1"/>
</dbReference>
<evidence type="ECO:0000256" key="4">
    <source>
        <dbReference type="ARBA" id="ARBA00023163"/>
    </source>
</evidence>
<evidence type="ECO:0000256" key="5">
    <source>
        <dbReference type="ARBA" id="ARBA00023242"/>
    </source>
</evidence>
<gene>
    <name evidence="8" type="ORF">O9K51_02062</name>
</gene>
<dbReference type="GO" id="GO:0008270">
    <property type="term" value="F:zinc ion binding"/>
    <property type="evidence" value="ECO:0007669"/>
    <property type="project" value="InterPro"/>
</dbReference>
<keyword evidence="9" id="KW-1185">Reference proteome</keyword>
<dbReference type="Gene3D" id="4.10.240.10">
    <property type="entry name" value="Zn(2)-C6 fungal-type DNA-binding domain"/>
    <property type="match status" value="1"/>
</dbReference>
<evidence type="ECO:0000256" key="2">
    <source>
        <dbReference type="ARBA" id="ARBA00022723"/>
    </source>
</evidence>
<protein>
    <submittedName>
        <fullName evidence="8">Subtilisin-like protein</fullName>
    </submittedName>
</protein>
<dbReference type="InterPro" id="IPR050815">
    <property type="entry name" value="TF_fung"/>
</dbReference>
<dbReference type="GO" id="GO:0003677">
    <property type="term" value="F:DNA binding"/>
    <property type="evidence" value="ECO:0007669"/>
    <property type="project" value="InterPro"/>
</dbReference>
<feature type="domain" description="Zn(2)-C6 fungal-type" evidence="7">
    <location>
        <begin position="36"/>
        <end position="65"/>
    </location>
</feature>
<dbReference type="InterPro" id="IPR036864">
    <property type="entry name" value="Zn2-C6_fun-type_DNA-bd_sf"/>
</dbReference>
<feature type="region of interest" description="Disordered" evidence="6">
    <location>
        <begin position="663"/>
        <end position="685"/>
    </location>
</feature>
<name>A0AB34G944_9HYPO</name>
<feature type="region of interest" description="Disordered" evidence="6">
    <location>
        <begin position="1"/>
        <end position="36"/>
    </location>
</feature>
<keyword evidence="4" id="KW-0804">Transcription</keyword>
<evidence type="ECO:0000313" key="9">
    <source>
        <dbReference type="Proteomes" id="UP001163105"/>
    </source>
</evidence>
<dbReference type="PANTHER" id="PTHR47338">
    <property type="entry name" value="ZN(II)2CYS6 TRANSCRIPTION FACTOR (EUROFUNG)-RELATED"/>
    <property type="match status" value="1"/>
</dbReference>
<dbReference type="CDD" id="cd00067">
    <property type="entry name" value="GAL4"/>
    <property type="match status" value="1"/>
</dbReference>
<dbReference type="GO" id="GO:0006351">
    <property type="term" value="P:DNA-templated transcription"/>
    <property type="evidence" value="ECO:0007669"/>
    <property type="project" value="InterPro"/>
</dbReference>
<feature type="region of interest" description="Disordered" evidence="6">
    <location>
        <begin position="158"/>
        <end position="180"/>
    </location>
</feature>
<organism evidence="8 9">
    <name type="scientific">Purpureocillium lavendulum</name>
    <dbReference type="NCBI Taxonomy" id="1247861"/>
    <lineage>
        <taxon>Eukaryota</taxon>
        <taxon>Fungi</taxon>
        <taxon>Dikarya</taxon>
        <taxon>Ascomycota</taxon>
        <taxon>Pezizomycotina</taxon>
        <taxon>Sordariomycetes</taxon>
        <taxon>Hypocreomycetidae</taxon>
        <taxon>Hypocreales</taxon>
        <taxon>Ophiocordycipitaceae</taxon>
        <taxon>Purpureocillium</taxon>
    </lineage>
</organism>
<reference evidence="8" key="1">
    <citation type="submission" date="2023-01" db="EMBL/GenBank/DDBJ databases">
        <title>The growth and conidiation of Purpureocillium lavendulum are regulated by nitrogen source and histone H3K14 acetylation.</title>
        <authorList>
            <person name="Tang P."/>
            <person name="Han J."/>
            <person name="Zhang C."/>
            <person name="Tang P."/>
            <person name="Qi F."/>
            <person name="Zhang K."/>
            <person name="Liang L."/>
        </authorList>
    </citation>
    <scope>NUCLEOTIDE SEQUENCE</scope>
    <source>
        <strain evidence="8">YMF1.00683</strain>
    </source>
</reference>
<dbReference type="PROSITE" id="PS50048">
    <property type="entry name" value="ZN2_CY6_FUNGAL_2"/>
    <property type="match status" value="1"/>
</dbReference>
<feature type="compositionally biased region" description="Acidic residues" evidence="6">
    <location>
        <begin position="8"/>
        <end position="18"/>
    </location>
</feature>
<comment type="subcellular location">
    <subcellularLocation>
        <location evidence="1">Nucleus</location>
    </subcellularLocation>
</comment>
<accession>A0AB34G944</accession>
<keyword evidence="5" id="KW-0539">Nucleus</keyword>
<dbReference type="EMBL" id="JAQHRD010000001">
    <property type="protein sequence ID" value="KAJ6447287.1"/>
    <property type="molecule type" value="Genomic_DNA"/>
</dbReference>
<evidence type="ECO:0000256" key="3">
    <source>
        <dbReference type="ARBA" id="ARBA00023015"/>
    </source>
</evidence>
<dbReference type="SMART" id="SM00066">
    <property type="entry name" value="GAL4"/>
    <property type="match status" value="1"/>
</dbReference>
<dbReference type="InterPro" id="IPR007219">
    <property type="entry name" value="XnlR_reg_dom"/>
</dbReference>
<dbReference type="PANTHER" id="PTHR47338:SF23">
    <property type="entry name" value="ZN(II)2CYS6 TRANSCRIPTION FACTOR (EUROFUNG)"/>
    <property type="match status" value="1"/>
</dbReference>
<keyword evidence="3" id="KW-0805">Transcription regulation</keyword>
<evidence type="ECO:0000313" key="8">
    <source>
        <dbReference type="EMBL" id="KAJ6447287.1"/>
    </source>
</evidence>
<dbReference type="AlphaFoldDB" id="A0AB34G944"/>
<evidence type="ECO:0000259" key="7">
    <source>
        <dbReference type="PROSITE" id="PS50048"/>
    </source>
</evidence>
<proteinExistence type="predicted"/>
<dbReference type="InterPro" id="IPR001138">
    <property type="entry name" value="Zn2Cys6_DnaBD"/>
</dbReference>
<evidence type="ECO:0000256" key="6">
    <source>
        <dbReference type="SAM" id="MobiDB-lite"/>
    </source>
</evidence>
<dbReference type="Proteomes" id="UP001163105">
    <property type="component" value="Unassembled WGS sequence"/>
</dbReference>
<keyword evidence="2" id="KW-0479">Metal-binding</keyword>
<dbReference type="GO" id="GO:0005634">
    <property type="term" value="C:nucleus"/>
    <property type="evidence" value="ECO:0007669"/>
    <property type="project" value="UniProtKB-SubCell"/>
</dbReference>
<dbReference type="Pfam" id="PF04082">
    <property type="entry name" value="Fungal_trans"/>
    <property type="match status" value="1"/>
</dbReference>
<feature type="compositionally biased region" description="Polar residues" evidence="6">
    <location>
        <begin position="669"/>
        <end position="681"/>
    </location>
</feature>
<dbReference type="SUPFAM" id="SSF57701">
    <property type="entry name" value="Zn2/Cys6 DNA-binding domain"/>
    <property type="match status" value="1"/>
</dbReference>
<feature type="compositionally biased region" description="Polar residues" evidence="6">
    <location>
        <begin position="430"/>
        <end position="439"/>
    </location>
</feature>
<dbReference type="CDD" id="cd12148">
    <property type="entry name" value="fungal_TF_MHR"/>
    <property type="match status" value="1"/>
</dbReference>
<feature type="region of interest" description="Disordered" evidence="6">
    <location>
        <begin position="786"/>
        <end position="808"/>
    </location>
</feature>